<dbReference type="GO" id="GO:0000287">
    <property type="term" value="F:magnesium ion binding"/>
    <property type="evidence" value="ECO:0007669"/>
    <property type="project" value="InterPro"/>
</dbReference>
<evidence type="ECO:0000256" key="10">
    <source>
        <dbReference type="HAMAP-Rule" id="MF_03118"/>
    </source>
</evidence>
<feature type="binding site" evidence="10">
    <location>
        <position position="259"/>
    </location>
    <ligand>
        <name>Zn(2+)</name>
        <dbReference type="ChEBI" id="CHEBI:29105"/>
    </ligand>
</feature>
<comment type="similarity">
    <text evidence="10">In the C-terminal section; belongs to the HAD-like hydrolase superfamily. MasA/MtnC family.</text>
</comment>
<dbReference type="InterPro" id="IPR023943">
    <property type="entry name" value="Enolase-ppase_E1"/>
</dbReference>
<dbReference type="InterPro" id="IPR001303">
    <property type="entry name" value="Aldolase_II/adducin_N"/>
</dbReference>
<dbReference type="NCBIfam" id="TIGR03328">
    <property type="entry name" value="salvage_mtnB"/>
    <property type="match status" value="1"/>
</dbReference>
<feature type="region of interest" description="Methylthioribulose-1-phosphate dehydratase" evidence="10">
    <location>
        <begin position="1"/>
        <end position="367"/>
    </location>
</feature>
<dbReference type="FunFam" id="3.40.225.10:FF:000010">
    <property type="entry name" value="Probable bifunctional methylthioribulose-1-phosphate dehydratase/enolase-phosphatase E1"/>
    <property type="match status" value="1"/>
</dbReference>
<dbReference type="InterPro" id="IPR027505">
    <property type="entry name" value="MtnB_viridiplantae"/>
</dbReference>
<dbReference type="SUPFAM" id="SSF56784">
    <property type="entry name" value="HAD-like"/>
    <property type="match status" value="1"/>
</dbReference>
<dbReference type="EC" id="3.1.3.77" evidence="10"/>
<dbReference type="FunFam" id="3.40.50.1000:FF:000088">
    <property type="entry name" value="Probable bifunctional methylthioribulose-1-phosphate dehydratase/enolase-phosphatase E1"/>
    <property type="match status" value="1"/>
</dbReference>
<keyword evidence="4 10" id="KW-0378">Hydrolase</keyword>
<feature type="binding site" evidence="10">
    <location>
        <position position="583"/>
    </location>
    <ligand>
        <name>substrate</name>
        <label>2</label>
        <note>for enolase-phosphatase activity</note>
    </ligand>
</feature>
<feature type="binding site" evidence="10">
    <location>
        <position position="257"/>
    </location>
    <ligand>
        <name>Zn(2+)</name>
        <dbReference type="ChEBI" id="CHEBI:29105"/>
    </ligand>
</feature>
<protein>
    <recommendedName>
        <fullName evidence="10">Probable bifunctional methylthioribulose-1-phosphate dehydratase/enolase-phosphatase E1</fullName>
    </recommendedName>
    <domain>
        <recommendedName>
            <fullName evidence="10">Methylthioribulose-1-phosphate dehydratase</fullName>
            <shortName evidence="10">MTRu-1-P dehydratase</shortName>
            <ecNumber evidence="10">4.2.1.109</ecNumber>
        </recommendedName>
    </domain>
    <domain>
        <recommendedName>
            <fullName evidence="10">Enolase-phosphatase E1</fullName>
            <ecNumber evidence="10">3.1.3.77</ecNumber>
        </recommendedName>
        <alternativeName>
            <fullName evidence="10">2,3-diketo-5-methylthio-1-phosphopentane phosphatase</fullName>
        </alternativeName>
    </domain>
</protein>
<comment type="catalytic activity">
    <reaction evidence="10">
        <text>5-(methylsulfanyl)-D-ribulose 1-phosphate = 5-methylsulfanyl-2,3-dioxopentyl phosphate + H2O</text>
        <dbReference type="Rhea" id="RHEA:15549"/>
        <dbReference type="ChEBI" id="CHEBI:15377"/>
        <dbReference type="ChEBI" id="CHEBI:58548"/>
        <dbReference type="ChEBI" id="CHEBI:58828"/>
        <dbReference type="EC" id="4.2.1.109"/>
    </reaction>
</comment>
<dbReference type="Pfam" id="PF00702">
    <property type="entry name" value="Hydrolase"/>
    <property type="match status" value="1"/>
</dbReference>
<dbReference type="AlphaFoldDB" id="A0AB32VIJ5"/>
<comment type="cofactor">
    <cofactor evidence="10">
        <name>Zn(2+)</name>
        <dbReference type="ChEBI" id="CHEBI:29105"/>
    </cofactor>
    <text evidence="10">Binds 1 zinc ion per subunit.</text>
</comment>
<comment type="similarity">
    <text evidence="10">In the N-terminal section; belongs to the aldolase class II family. MtnB subfamily.</text>
</comment>
<evidence type="ECO:0000256" key="2">
    <source>
        <dbReference type="ARBA" id="ARBA00022605"/>
    </source>
</evidence>
<evidence type="ECO:0000256" key="4">
    <source>
        <dbReference type="ARBA" id="ARBA00022801"/>
    </source>
</evidence>
<feature type="active site" description="Proton donor/acceptor; for methylthioribulose-1-phosphate dehydratase activity" evidence="10">
    <location>
        <position position="282"/>
    </location>
</feature>
<evidence type="ECO:0000256" key="3">
    <source>
        <dbReference type="ARBA" id="ARBA00022723"/>
    </source>
</evidence>
<evidence type="ECO:0000256" key="9">
    <source>
        <dbReference type="ARBA" id="ARBA00023268"/>
    </source>
</evidence>
<keyword evidence="7 10" id="KW-0486">Methionine biosynthesis</keyword>
<dbReference type="GO" id="GO:0043874">
    <property type="term" value="F:acireductone synthase activity"/>
    <property type="evidence" value="ECO:0007669"/>
    <property type="project" value="UniProtKB-EC"/>
</dbReference>
<evidence type="ECO:0000313" key="12">
    <source>
        <dbReference type="Proteomes" id="UP000694886"/>
    </source>
</evidence>
<dbReference type="Gramene" id="Tc02v2_t015390.1">
    <property type="protein sequence ID" value="Tc02v2_p015390.1"/>
    <property type="gene ID" value="Tc02v2_g015390"/>
</dbReference>
<dbReference type="HAMAP" id="MF_03118">
    <property type="entry name" value="Salvage_MtnBC"/>
    <property type="match status" value="1"/>
</dbReference>
<dbReference type="SMART" id="SM01007">
    <property type="entry name" value="Aldolase_II"/>
    <property type="match status" value="1"/>
</dbReference>
<evidence type="ECO:0000256" key="8">
    <source>
        <dbReference type="ARBA" id="ARBA00023239"/>
    </source>
</evidence>
<dbReference type="SUPFAM" id="SSF53639">
    <property type="entry name" value="AraD/HMP-PK domain-like"/>
    <property type="match status" value="1"/>
</dbReference>
<dbReference type="Pfam" id="PF00596">
    <property type="entry name" value="Aldolase_II"/>
    <property type="match status" value="1"/>
</dbReference>
<dbReference type="GO" id="GO:0046570">
    <property type="term" value="F:methylthioribulose 1-phosphate dehydratase activity"/>
    <property type="evidence" value="ECO:0007669"/>
    <property type="project" value="UniProtKB-UniRule"/>
</dbReference>
<keyword evidence="8 10" id="KW-0456">Lyase</keyword>
<keyword evidence="9 10" id="KW-0511">Multifunctional enzyme</keyword>
<dbReference type="NCBIfam" id="TIGR01691">
    <property type="entry name" value="enolase-ppase"/>
    <property type="match status" value="1"/>
</dbReference>
<evidence type="ECO:0000256" key="5">
    <source>
        <dbReference type="ARBA" id="ARBA00022833"/>
    </source>
</evidence>
<dbReference type="GO" id="GO:0005737">
    <property type="term" value="C:cytoplasm"/>
    <property type="evidence" value="ECO:0007669"/>
    <property type="project" value="InterPro"/>
</dbReference>
<keyword evidence="1" id="KW-0963">Cytoplasm</keyword>
<comment type="catalytic activity">
    <reaction evidence="10">
        <text>5-methylsulfanyl-2,3-dioxopentyl phosphate + H2O = 1,2-dihydroxy-5-(methylsulfanyl)pent-1-en-3-one + phosphate</text>
        <dbReference type="Rhea" id="RHEA:21700"/>
        <dbReference type="ChEBI" id="CHEBI:15377"/>
        <dbReference type="ChEBI" id="CHEBI:43474"/>
        <dbReference type="ChEBI" id="CHEBI:49252"/>
        <dbReference type="ChEBI" id="CHEBI:58828"/>
        <dbReference type="EC" id="3.1.3.77"/>
    </reaction>
</comment>
<dbReference type="Proteomes" id="UP000694886">
    <property type="component" value="Chromosome 2"/>
</dbReference>
<evidence type="ECO:0000256" key="6">
    <source>
        <dbReference type="ARBA" id="ARBA00022842"/>
    </source>
</evidence>
<dbReference type="InterPro" id="IPR017714">
    <property type="entry name" value="MethylthioRu-1-P_deHdtase_MtnB"/>
</dbReference>
<dbReference type="InterPro" id="IPR023214">
    <property type="entry name" value="HAD_sf"/>
</dbReference>
<dbReference type="Gene3D" id="3.40.225.10">
    <property type="entry name" value="Class II aldolase/adducin N-terminal domain"/>
    <property type="match status" value="1"/>
</dbReference>
<dbReference type="PANTHER" id="PTHR10640:SF7">
    <property type="entry name" value="METHYLTHIORIBULOSE-1-PHOSPHATE DEHYDRATASE"/>
    <property type="match status" value="1"/>
</dbReference>
<dbReference type="InterPro" id="IPR027514">
    <property type="entry name" value="Salvage_MtnB_euk"/>
</dbReference>
<dbReference type="CDD" id="cd01629">
    <property type="entry name" value="HAD_EP"/>
    <property type="match status" value="1"/>
</dbReference>
<accession>A0AB32VIJ5</accession>
<dbReference type="InterPro" id="IPR036412">
    <property type="entry name" value="HAD-like_sf"/>
</dbReference>
<feature type="domain" description="Class II aldolase/adducin N-terminal" evidence="11">
    <location>
        <begin position="156"/>
        <end position="359"/>
    </location>
</feature>
<feature type="region of interest" description="Enolase-phosphatase E1" evidence="10">
    <location>
        <begin position="411"/>
        <end position="650"/>
    </location>
</feature>
<keyword evidence="2 10" id="KW-0028">Amino-acid biosynthesis</keyword>
<evidence type="ECO:0000259" key="11">
    <source>
        <dbReference type="SMART" id="SM01007"/>
    </source>
</evidence>
<reference evidence="12" key="1">
    <citation type="journal article" date="1997" name="Nucleic Acids Res.">
        <title>tRNAscan-SE: a program for improved detection of transfer RNA genes in genomic sequence.</title>
        <authorList>
            <person name="Lowe T.M."/>
            <person name="Eddy S.R."/>
        </authorList>
    </citation>
    <scope>NUCLEOTIDE SEQUENCE [LARGE SCALE GENOMIC DNA]</scope>
    <source>
        <strain evidence="12">r\B97-61/B2</strain>
    </source>
</reference>
<dbReference type="InterPro" id="IPR036409">
    <property type="entry name" value="Aldolase_II/adducin_N_sf"/>
</dbReference>
<dbReference type="EC" id="4.2.1.109" evidence="10"/>
<dbReference type="FunFam" id="1.10.720.60:FF:000001">
    <property type="entry name" value="Probable bifunctional methylthioribulose-1-phosphate dehydratase/enolase-phosphatase E1"/>
    <property type="match status" value="1"/>
</dbReference>
<dbReference type="KEGG" id="tcc:18608727"/>
<feature type="binding site" evidence="10">
    <location>
        <position position="239"/>
    </location>
    <ligand>
        <name>substrate</name>
        <label>1</label>
        <note>for methylthioribulose-1-phosphate dehydratase activity</note>
    </ligand>
</feature>
<dbReference type="GeneID" id="18608727"/>
<dbReference type="GO" id="GO:0008270">
    <property type="term" value="F:zinc ion binding"/>
    <property type="evidence" value="ECO:0007669"/>
    <property type="project" value="UniProtKB-UniRule"/>
</dbReference>
<dbReference type="Gene3D" id="3.40.50.1000">
    <property type="entry name" value="HAD superfamily/HAD-like"/>
    <property type="match status" value="1"/>
</dbReference>
<comment type="pathway">
    <text evidence="10">Amino-acid biosynthesis; L-methionine biosynthesis via salvage pathway; L-methionine from S-methyl-5-thio-alpha-D-ribose 1-phosphate: step 4/6.</text>
</comment>
<proteinExistence type="inferred from homology"/>
<keyword evidence="3 10" id="KW-0479">Metal-binding</keyword>
<sequence>MRKSTSPCDLRNLPWQYPHFPWKNPLSPFFLCFFVLLSSHSYIHQISLHFTASTKTTPSPTVSPSRLFSFQRVFINHAPDYSATVFFLSHENHFNVLTLNVSLEGKKAEVSCSSSTETMNTNGVAATVTQAQPMVHNSFAMSQAYVESKEVTETKALVAELCQHFYTLGWLAGTGGSITIRVHDGSIPRHHQLIVMSPSGVQMERMVAEGMYVLSSDGFIMSTPPLKLYPYQPPKCTDCAPLFMKVYEICNAGAVVHSHGLEACLVTMINPFSKEFRITHMEMIKGIQGHGYHDELVVPIIENTAHEGELTESLTEAMRAYPKTTAVLVRNHGVYIWGDSWISTKTQAECYHYLFDAAIKLHQLGLDWSSPNHGPLRNVNGLWGCAGNSSRGPKVGTFGLDYMIEPSQRCLLLTVEGTVTPMSFVTDILFPYAHDNVRKHLAMTYDTEETQHDIDLLRSQIQEDLEQGVAGAVPIPPDYVGKELVIASLAANVEAMINTDRKVTSLKQLEGRIWRTGFQSNELVAVVFEDVPEALEKWHASGIKVYIFACGSREVQQLLFANSNYGDLRKYLCGFFDTTVGNKQVAHSYFEILQTVGVDRPADMLFVTDRFQEAEAARAAGLEVIISIRPGNGPLPQNHGFRTIASLLEI</sequence>
<dbReference type="Gene3D" id="1.10.720.60">
    <property type="match status" value="1"/>
</dbReference>
<dbReference type="GO" id="GO:0019509">
    <property type="term" value="P:L-methionine salvage from methylthioadenosine"/>
    <property type="evidence" value="ECO:0007669"/>
    <property type="project" value="UniProtKB-UniRule"/>
</dbReference>
<keyword evidence="6" id="KW-0460">Magnesium</keyword>
<dbReference type="HAMAP" id="MF_03116">
    <property type="entry name" value="Salvage_MtnB_euk"/>
    <property type="match status" value="1"/>
</dbReference>
<name>A0AB32VIJ5_THECC</name>
<organism evidence="12 13">
    <name type="scientific">Theobroma cacao</name>
    <name type="common">Cacao</name>
    <name type="synonym">Cocoa</name>
    <dbReference type="NCBI Taxonomy" id="3641"/>
    <lineage>
        <taxon>Eukaryota</taxon>
        <taxon>Viridiplantae</taxon>
        <taxon>Streptophyta</taxon>
        <taxon>Embryophyta</taxon>
        <taxon>Tracheophyta</taxon>
        <taxon>Spermatophyta</taxon>
        <taxon>Magnoliopsida</taxon>
        <taxon>eudicotyledons</taxon>
        <taxon>Gunneridae</taxon>
        <taxon>Pentapetalae</taxon>
        <taxon>rosids</taxon>
        <taxon>malvids</taxon>
        <taxon>Malvales</taxon>
        <taxon>Malvaceae</taxon>
        <taxon>Byttnerioideae</taxon>
        <taxon>Theobroma</taxon>
    </lineage>
</organism>
<dbReference type="PANTHER" id="PTHR10640">
    <property type="entry name" value="METHYLTHIORIBULOSE-1-PHOSPHATE DEHYDRATASE"/>
    <property type="match status" value="1"/>
</dbReference>
<keyword evidence="5 10" id="KW-0862">Zinc</keyword>
<evidence type="ECO:0000313" key="13">
    <source>
        <dbReference type="RefSeq" id="XP_007043618.2"/>
    </source>
</evidence>
<comment type="pathway">
    <text evidence="10">Amino-acid biosynthesis; L-methionine biosynthesis via salvage pathway; L-methionine from S-methyl-5-thio-alpha-D-ribose 1-phosphate: step 2/6.</text>
</comment>
<comment type="pathway">
    <text evidence="10">Amino-acid biosynthesis; L-methionine biosynthesis via salvage pathway; L-methionine from S-methyl-5-thio-alpha-D-ribose 1-phosphate: step 3/6.</text>
</comment>
<gene>
    <name evidence="13" type="primary">LOC18608727</name>
</gene>
<reference evidence="13" key="2">
    <citation type="submission" date="2025-08" db="UniProtKB">
        <authorList>
            <consortium name="RefSeq"/>
        </authorList>
    </citation>
    <scope>IDENTIFICATION</scope>
</reference>
<evidence type="ECO:0000256" key="7">
    <source>
        <dbReference type="ARBA" id="ARBA00023167"/>
    </source>
</evidence>
<dbReference type="RefSeq" id="XP_007043618.2">
    <property type="nucleotide sequence ID" value="XM_007043556.2"/>
</dbReference>
<evidence type="ECO:0000256" key="1">
    <source>
        <dbReference type="ARBA" id="ARBA00022490"/>
    </source>
</evidence>
<feature type="binding site" evidence="10">
    <location>
        <position position="332"/>
    </location>
    <ligand>
        <name>Zn(2+)</name>
        <dbReference type="ChEBI" id="CHEBI:29105"/>
    </ligand>
</feature>
<comment type="caution">
    <text evidence="10">Lacks conserved residue(s) required for the propagation of feature annotation.</text>
</comment>